<feature type="region of interest" description="Disordered" evidence="1">
    <location>
        <begin position="391"/>
        <end position="505"/>
    </location>
</feature>
<sequence length="646" mass="71996">MIKRLFGKVFTPDPAQPQVELRASQLDMTALPILTARELLEYVGYDATLSGVYRLVGLSEEHFDTLYRQPTYGFALCSQLAPASENNHHSGPGGLLQHTLEVIENALHIRRSYQLPLGGSPEEIAAQEHIWTYGLFIACLLHDIGKLFRRIQLIPTYSGGRTGFWTPQDGYLSDTNAVSYAIAFNDVPYRSHQRLSLTMFGTLIPKPARAWLTQHPEILDQVINYLWGEEYESQVIADIAIQADRRSTAKNLDIKKPASRLPGAADSLADRMIKRLRQLIDEREIKYNQDGGMAWVTGEYTYFVCRPLAMKLISSFEDTGTSGMPQDPVRIYNVLQEHGFAIENDDGGAVFKISIEHAQGRFSHTFTCLKFKTRLLWRAVRLPQPFEGTIRELGADKAPQSETAPAPSRTRSAPATSSESAPVEHEPEDWASVDAAPASEAARPPETVEDDTDPFADPVPSETAPDSQPALEEDQVDAFEAEPVSAKTPVKSAKADNDTGSYEAAEDLGPATDIKSLDWTDDVGTAFLDWVKQGIHRKTLSVNNAKAGLHFVEEGVFLVSPRIFQHFVKEARLGNGGEYTKLQKRFARLKVNLKTKLTHQNVHRYTVDTGNKQARLNGWLLPYSALFDEGQELPKTNKFVRASDDE</sequence>
<proteinExistence type="predicted"/>
<keyword evidence="5" id="KW-1185">Reference proteome</keyword>
<evidence type="ECO:0000259" key="3">
    <source>
        <dbReference type="Pfam" id="PF07515"/>
    </source>
</evidence>
<feature type="domain" description="Uncharacterised" evidence="2">
    <location>
        <begin position="51"/>
        <end position="349"/>
    </location>
</feature>
<dbReference type="RefSeq" id="WP_302724172.1">
    <property type="nucleotide sequence ID" value="NZ_JAULRU010000742.1"/>
</dbReference>
<accession>A0ABU4S204</accession>
<dbReference type="EMBL" id="JAXAFO010000044">
    <property type="protein sequence ID" value="MDX6851215.1"/>
    <property type="molecule type" value="Genomic_DNA"/>
</dbReference>
<dbReference type="NCBIfam" id="NF041494">
    <property type="entry name" value="MobH"/>
    <property type="match status" value="1"/>
</dbReference>
<dbReference type="Gene3D" id="2.40.10.200">
    <property type="entry name" value="STY4665 C-terminal domain-like"/>
    <property type="match status" value="1"/>
</dbReference>
<gene>
    <name evidence="4" type="primary">mobH</name>
    <name evidence="4" type="ORF">SCD92_17695</name>
</gene>
<dbReference type="InterPro" id="IPR036388">
    <property type="entry name" value="WH-like_DNA-bd_sf"/>
</dbReference>
<reference evidence="4 5" key="1">
    <citation type="submission" date="2023-11" db="EMBL/GenBank/DDBJ databases">
        <title>Gilvimarinus fulvus sp. nov., isolated from the surface of Kelp.</title>
        <authorList>
            <person name="Sun Y.Y."/>
            <person name="Gong Y."/>
            <person name="Du Z.J."/>
        </authorList>
    </citation>
    <scope>NUCLEOTIDE SEQUENCE [LARGE SCALE GENOMIC DNA]</scope>
    <source>
        <strain evidence="4 5">SDUM040013</strain>
    </source>
</reference>
<dbReference type="Gene3D" id="1.10.10.10">
    <property type="entry name" value="Winged helix-like DNA-binding domain superfamily/Winged helix DNA-binding domain"/>
    <property type="match status" value="1"/>
</dbReference>
<dbReference type="Pfam" id="PF07515">
    <property type="entry name" value="TraI_2_C"/>
    <property type="match status" value="1"/>
</dbReference>
<dbReference type="Gene3D" id="1.10.3210.40">
    <property type="match status" value="1"/>
</dbReference>
<dbReference type="Proteomes" id="UP001273505">
    <property type="component" value="Unassembled WGS sequence"/>
</dbReference>
<organism evidence="4 5">
    <name type="scientific">Gilvimarinus gilvus</name>
    <dbReference type="NCBI Taxonomy" id="3058038"/>
    <lineage>
        <taxon>Bacteria</taxon>
        <taxon>Pseudomonadati</taxon>
        <taxon>Pseudomonadota</taxon>
        <taxon>Gammaproteobacteria</taxon>
        <taxon>Cellvibrionales</taxon>
        <taxon>Cellvibrionaceae</taxon>
        <taxon>Gilvimarinus</taxon>
    </lineage>
</organism>
<protein>
    <submittedName>
        <fullName evidence="4">MobH family relaxase</fullName>
    </submittedName>
</protein>
<evidence type="ECO:0000259" key="2">
    <source>
        <dbReference type="Pfam" id="PF07514"/>
    </source>
</evidence>
<evidence type="ECO:0000256" key="1">
    <source>
        <dbReference type="SAM" id="MobiDB-lite"/>
    </source>
</evidence>
<name>A0ABU4S204_9GAMM</name>
<feature type="compositionally biased region" description="Low complexity" evidence="1">
    <location>
        <begin position="403"/>
        <end position="421"/>
    </location>
</feature>
<dbReference type="InterPro" id="IPR036390">
    <property type="entry name" value="WH_DNA-bd_sf"/>
</dbReference>
<feature type="domain" description="Putative conjugal transfer nickase/helicase TraI C-terminal" evidence="3">
    <location>
        <begin position="523"/>
        <end position="639"/>
    </location>
</feature>
<evidence type="ECO:0000313" key="5">
    <source>
        <dbReference type="Proteomes" id="UP001273505"/>
    </source>
</evidence>
<evidence type="ECO:0000313" key="4">
    <source>
        <dbReference type="EMBL" id="MDX6851215.1"/>
    </source>
</evidence>
<feature type="compositionally biased region" description="Low complexity" evidence="1">
    <location>
        <begin position="432"/>
        <end position="445"/>
    </location>
</feature>
<dbReference type="Pfam" id="PF07514">
    <property type="entry name" value="TraI_2"/>
    <property type="match status" value="1"/>
</dbReference>
<dbReference type="InterPro" id="IPR011093">
    <property type="entry name" value="TraI_2_C"/>
</dbReference>
<feature type="compositionally biased region" description="Acidic residues" evidence="1">
    <location>
        <begin position="471"/>
        <end position="480"/>
    </location>
</feature>
<dbReference type="InterPro" id="IPR011119">
    <property type="entry name" value="Unchr_helicase_relaxase_TraI"/>
</dbReference>
<dbReference type="SUPFAM" id="SSF46785">
    <property type="entry name" value="Winged helix' DNA-binding domain"/>
    <property type="match status" value="1"/>
</dbReference>
<comment type="caution">
    <text evidence="4">The sequence shown here is derived from an EMBL/GenBank/DDBJ whole genome shotgun (WGS) entry which is preliminary data.</text>
</comment>
<dbReference type="SUPFAM" id="SSF109604">
    <property type="entry name" value="HD-domain/PDEase-like"/>
    <property type="match status" value="1"/>
</dbReference>